<evidence type="ECO:0000313" key="1">
    <source>
        <dbReference type="EMBL" id="OAX39031.1"/>
    </source>
</evidence>
<proteinExistence type="predicted"/>
<reference evidence="1 2" key="1">
    <citation type="submission" date="2016-06" db="EMBL/GenBank/DDBJ databases">
        <title>Comparative genomics of the ectomycorrhizal sister species Rhizopogon vinicolor and Rhizopogon vesiculosus (Basidiomycota: Boletales) reveals a divergence of the mating type B locus.</title>
        <authorList>
            <consortium name="DOE Joint Genome Institute"/>
            <person name="Mujic A.B."/>
            <person name="Kuo A."/>
            <person name="Tritt A."/>
            <person name="Lipzen A."/>
            <person name="Chen C."/>
            <person name="Johnson J."/>
            <person name="Sharma A."/>
            <person name="Barry K."/>
            <person name="Grigoriev I.V."/>
            <person name="Spatafora J.W."/>
        </authorList>
    </citation>
    <scope>NUCLEOTIDE SEQUENCE [LARGE SCALE GENOMIC DNA]</scope>
    <source>
        <strain evidence="1 2">AM-OR11-026</strain>
    </source>
</reference>
<dbReference type="InterPro" id="IPR009057">
    <property type="entry name" value="Homeodomain-like_sf"/>
</dbReference>
<organism evidence="1 2">
    <name type="scientific">Rhizopogon vinicolor AM-OR11-026</name>
    <dbReference type="NCBI Taxonomy" id="1314800"/>
    <lineage>
        <taxon>Eukaryota</taxon>
        <taxon>Fungi</taxon>
        <taxon>Dikarya</taxon>
        <taxon>Basidiomycota</taxon>
        <taxon>Agaricomycotina</taxon>
        <taxon>Agaricomycetes</taxon>
        <taxon>Agaricomycetidae</taxon>
        <taxon>Boletales</taxon>
        <taxon>Suillineae</taxon>
        <taxon>Rhizopogonaceae</taxon>
        <taxon>Rhizopogon</taxon>
    </lineage>
</organism>
<dbReference type="OrthoDB" id="2994945at2759"/>
<evidence type="ECO:0000313" key="2">
    <source>
        <dbReference type="Proteomes" id="UP000092154"/>
    </source>
</evidence>
<protein>
    <submittedName>
        <fullName evidence="1">Uncharacterized protein</fullName>
    </submittedName>
</protein>
<sequence>MLCSTPMGFSRPRILHFEDLHYLLRLVHHRPDWFFDEMLDLLDDNRLVAVHFSTIYRELVRAGISCKRLKKIARERNEEHRADFIRRMAQYVVRSIRYCNHHTQSSWD</sequence>
<keyword evidence="2" id="KW-1185">Reference proteome</keyword>
<accession>A0A1B7N2I3</accession>
<dbReference type="InParanoid" id="A0A1B7N2I3"/>
<gene>
    <name evidence="1" type="ORF">K503DRAFT_740181</name>
</gene>
<dbReference type="SUPFAM" id="SSF46689">
    <property type="entry name" value="Homeodomain-like"/>
    <property type="match status" value="1"/>
</dbReference>
<dbReference type="AlphaFoldDB" id="A0A1B7N2I3"/>
<dbReference type="EMBL" id="KV448265">
    <property type="protein sequence ID" value="OAX39031.1"/>
    <property type="molecule type" value="Genomic_DNA"/>
</dbReference>
<dbReference type="Proteomes" id="UP000092154">
    <property type="component" value="Unassembled WGS sequence"/>
</dbReference>
<dbReference type="STRING" id="1314800.A0A1B7N2I3"/>
<name>A0A1B7N2I3_9AGAM</name>